<evidence type="ECO:0000256" key="3">
    <source>
        <dbReference type="ARBA" id="ARBA00022989"/>
    </source>
</evidence>
<dbReference type="Gene3D" id="1.20.1560.10">
    <property type="entry name" value="ABC transporter type 1, transmembrane domain"/>
    <property type="match status" value="1"/>
</dbReference>
<evidence type="ECO:0000256" key="5">
    <source>
        <dbReference type="SAM" id="MobiDB-lite"/>
    </source>
</evidence>
<dbReference type="GO" id="GO:0140359">
    <property type="term" value="F:ABC-type transporter activity"/>
    <property type="evidence" value="ECO:0007669"/>
    <property type="project" value="InterPro"/>
</dbReference>
<evidence type="ECO:0000256" key="2">
    <source>
        <dbReference type="ARBA" id="ARBA00022692"/>
    </source>
</evidence>
<keyword evidence="3 6" id="KW-1133">Transmembrane helix</keyword>
<evidence type="ECO:0000256" key="6">
    <source>
        <dbReference type="SAM" id="Phobius"/>
    </source>
</evidence>
<dbReference type="InterPro" id="IPR039421">
    <property type="entry name" value="Type_1_exporter"/>
</dbReference>
<dbReference type="InterPro" id="IPR011527">
    <property type="entry name" value="ABC1_TM_dom"/>
</dbReference>
<dbReference type="EMBL" id="JAWXYG010000013">
    <property type="protein sequence ID" value="KAK4256196.1"/>
    <property type="molecule type" value="Genomic_DNA"/>
</dbReference>
<proteinExistence type="predicted"/>
<name>A0AAE1MDT3_9FABA</name>
<dbReference type="GO" id="GO:0005886">
    <property type="term" value="C:plasma membrane"/>
    <property type="evidence" value="ECO:0007669"/>
    <property type="project" value="TreeGrafter"/>
</dbReference>
<feature type="transmembrane region" description="Helical" evidence="6">
    <location>
        <begin position="109"/>
        <end position="130"/>
    </location>
</feature>
<feature type="domain" description="ABC transmembrane type-1" evidence="7">
    <location>
        <begin position="61"/>
        <end position="136"/>
    </location>
</feature>
<accession>A0AAE1MDT3</accession>
<dbReference type="PANTHER" id="PTHR24222">
    <property type="entry name" value="ABC TRANSPORTER B FAMILY"/>
    <property type="match status" value="1"/>
</dbReference>
<evidence type="ECO:0000259" key="7">
    <source>
        <dbReference type="Pfam" id="PF00664"/>
    </source>
</evidence>
<dbReference type="Pfam" id="PF00664">
    <property type="entry name" value="ABC_membrane"/>
    <property type="match status" value="1"/>
</dbReference>
<dbReference type="Proteomes" id="UP001293593">
    <property type="component" value="Unassembled WGS sequence"/>
</dbReference>
<feature type="region of interest" description="Disordered" evidence="5">
    <location>
        <begin position="1"/>
        <end position="40"/>
    </location>
</feature>
<dbReference type="PANTHER" id="PTHR24222:SF63">
    <property type="entry name" value="ATP BINDING CASSETTE SUBFAMILY B"/>
    <property type="match status" value="1"/>
</dbReference>
<evidence type="ECO:0000256" key="4">
    <source>
        <dbReference type="ARBA" id="ARBA00023136"/>
    </source>
</evidence>
<feature type="transmembrane region" description="Helical" evidence="6">
    <location>
        <begin position="58"/>
        <end position="82"/>
    </location>
</feature>
<feature type="compositionally biased region" description="Basic and acidic residues" evidence="5">
    <location>
        <begin position="9"/>
        <end position="40"/>
    </location>
</feature>
<dbReference type="GO" id="GO:0005524">
    <property type="term" value="F:ATP binding"/>
    <property type="evidence" value="ECO:0007669"/>
    <property type="project" value="InterPro"/>
</dbReference>
<evidence type="ECO:0000313" key="8">
    <source>
        <dbReference type="EMBL" id="KAK4256196.1"/>
    </source>
</evidence>
<dbReference type="InterPro" id="IPR036640">
    <property type="entry name" value="ABC1_TM_sf"/>
</dbReference>
<keyword evidence="4 6" id="KW-0472">Membrane</keyword>
<gene>
    <name evidence="8" type="ORF">QN277_009093</name>
</gene>
<evidence type="ECO:0000313" key="9">
    <source>
        <dbReference type="Proteomes" id="UP001293593"/>
    </source>
</evidence>
<dbReference type="AlphaFoldDB" id="A0AAE1MDT3"/>
<organism evidence="8 9">
    <name type="scientific">Acacia crassicarpa</name>
    <name type="common">northern wattle</name>
    <dbReference type="NCBI Taxonomy" id="499986"/>
    <lineage>
        <taxon>Eukaryota</taxon>
        <taxon>Viridiplantae</taxon>
        <taxon>Streptophyta</taxon>
        <taxon>Embryophyta</taxon>
        <taxon>Tracheophyta</taxon>
        <taxon>Spermatophyta</taxon>
        <taxon>Magnoliopsida</taxon>
        <taxon>eudicotyledons</taxon>
        <taxon>Gunneridae</taxon>
        <taxon>Pentapetalae</taxon>
        <taxon>rosids</taxon>
        <taxon>fabids</taxon>
        <taxon>Fabales</taxon>
        <taxon>Fabaceae</taxon>
        <taxon>Caesalpinioideae</taxon>
        <taxon>mimosoid clade</taxon>
        <taxon>Acacieae</taxon>
        <taxon>Acacia</taxon>
    </lineage>
</organism>
<comment type="caution">
    <text evidence="8">The sequence shown here is derived from an EMBL/GenBank/DDBJ whole genome shotgun (WGS) entry which is preliminary data.</text>
</comment>
<comment type="subcellular location">
    <subcellularLocation>
        <location evidence="1">Membrane</location>
        <topology evidence="1">Multi-pass membrane protein</topology>
    </subcellularLocation>
</comment>
<keyword evidence="9" id="KW-1185">Reference proteome</keyword>
<reference evidence="8" key="1">
    <citation type="submission" date="2023-10" db="EMBL/GenBank/DDBJ databases">
        <title>Chromosome-level genome of the transformable northern wattle, Acacia crassicarpa.</title>
        <authorList>
            <person name="Massaro I."/>
            <person name="Sinha N.R."/>
            <person name="Poethig S."/>
            <person name="Leichty A.R."/>
        </authorList>
    </citation>
    <scope>NUCLEOTIDE SEQUENCE</scope>
    <source>
        <strain evidence="8">Acra3RX</strain>
        <tissue evidence="8">Leaf</tissue>
    </source>
</reference>
<sequence length="138" mass="14904">MGENGLDGHATEHDKATTSKNHTETNTNEENREMAKQKGKADTVPFHKLFSFADYTDILLMIAGTIGGIRNGMALPLMMLLIGKMINAFGNNQHSSDITAIVSKVSLNFVYLAVGSGVAAFLQVSCWMITGERQAARG</sequence>
<evidence type="ECO:0000256" key="1">
    <source>
        <dbReference type="ARBA" id="ARBA00004141"/>
    </source>
</evidence>
<keyword evidence="2 6" id="KW-0812">Transmembrane</keyword>
<dbReference type="SUPFAM" id="SSF90123">
    <property type="entry name" value="ABC transporter transmembrane region"/>
    <property type="match status" value="1"/>
</dbReference>
<protein>
    <recommendedName>
        <fullName evidence="7">ABC transmembrane type-1 domain-containing protein</fullName>
    </recommendedName>
</protein>